<dbReference type="SUPFAM" id="SSF56935">
    <property type="entry name" value="Porins"/>
    <property type="match status" value="1"/>
</dbReference>
<proteinExistence type="predicted"/>
<dbReference type="AlphaFoldDB" id="A0A2G5K6M8"/>
<keyword evidence="2" id="KW-1185">Reference proteome</keyword>
<reference evidence="1 2" key="1">
    <citation type="submission" date="2016-08" db="EMBL/GenBank/DDBJ databases">
        <title>Draft genome of Amylibacter sp. strain 4G11.</title>
        <authorList>
            <person name="Wong S.-K."/>
            <person name="Hamasaki K."/>
            <person name="Yoshizawa S."/>
        </authorList>
    </citation>
    <scope>NUCLEOTIDE SEQUENCE [LARGE SCALE GENOMIC DNA]</scope>
    <source>
        <strain evidence="1 2">4G11</strain>
    </source>
</reference>
<gene>
    <name evidence="1" type="ORF">BFP76_05675</name>
</gene>
<accession>A0A2G5K6M8</accession>
<protein>
    <recommendedName>
        <fullName evidence="3">Porin domain-containing protein</fullName>
    </recommendedName>
</protein>
<dbReference type="Proteomes" id="UP000231516">
    <property type="component" value="Unassembled WGS sequence"/>
</dbReference>
<comment type="caution">
    <text evidence="1">The sequence shown here is derived from an EMBL/GenBank/DDBJ whole genome shotgun (WGS) entry which is preliminary data.</text>
</comment>
<name>A0A2G5K6M8_9RHOB</name>
<dbReference type="EMBL" id="MDGM01000012">
    <property type="protein sequence ID" value="PIB24672.1"/>
    <property type="molecule type" value="Genomic_DNA"/>
</dbReference>
<dbReference type="Gene3D" id="2.40.160.10">
    <property type="entry name" value="Porin"/>
    <property type="match status" value="1"/>
</dbReference>
<dbReference type="InterPro" id="IPR023614">
    <property type="entry name" value="Porin_dom_sf"/>
</dbReference>
<evidence type="ECO:0000313" key="1">
    <source>
        <dbReference type="EMBL" id="PIB24672.1"/>
    </source>
</evidence>
<evidence type="ECO:0008006" key="3">
    <source>
        <dbReference type="Google" id="ProtNLM"/>
    </source>
</evidence>
<evidence type="ECO:0000313" key="2">
    <source>
        <dbReference type="Proteomes" id="UP000231516"/>
    </source>
</evidence>
<sequence length="224" mass="23370">MATSSFSQAAELSFASIGIKKDGMGGTLDDAGINVTVLDLAAGLRHESYLGELSHKATRLSAGGISETVGRTQLALGFAISEEFQSGLYLANTDLDEFLGDDVSEYGIITGFDNNKYNAKFQLGAASAFDEDLVVLGLEAGYTFNFGLNATANFASLDGDVEVYGVDLGYDIANSGVTLEAGVTRLSAEGESSTSTYVGVKYNFGPSNEKFAPIAAFTDILGAI</sequence>
<organism evidence="1 2">
    <name type="scientific">Paramylibacter kogurei</name>
    <dbReference type="NCBI Taxonomy" id="1889778"/>
    <lineage>
        <taxon>Bacteria</taxon>
        <taxon>Pseudomonadati</taxon>
        <taxon>Pseudomonadota</taxon>
        <taxon>Alphaproteobacteria</taxon>
        <taxon>Rhodobacterales</taxon>
        <taxon>Paracoccaceae</taxon>
        <taxon>Paramylibacter</taxon>
    </lineage>
</organism>